<dbReference type="PANTHER" id="PTHR43673">
    <property type="entry name" value="NAD(P)H NITROREDUCTASE YDGI-RELATED"/>
    <property type="match status" value="1"/>
</dbReference>
<evidence type="ECO:0000313" key="4">
    <source>
        <dbReference type="EMBL" id="PKK91872.1"/>
    </source>
</evidence>
<proteinExistence type="inferred from homology"/>
<dbReference type="PANTHER" id="PTHR43673:SF10">
    <property type="entry name" value="NADH DEHYDROGENASE_NAD(P)H NITROREDUCTASE XCC3605-RELATED"/>
    <property type="match status" value="1"/>
</dbReference>
<dbReference type="GO" id="GO:0016491">
    <property type="term" value="F:oxidoreductase activity"/>
    <property type="evidence" value="ECO:0007669"/>
    <property type="project" value="UniProtKB-KW"/>
</dbReference>
<evidence type="ECO:0000256" key="2">
    <source>
        <dbReference type="ARBA" id="ARBA00023002"/>
    </source>
</evidence>
<name>A0A2N1PUA8_9BACT</name>
<comment type="caution">
    <text evidence="4">The sequence shown here is derived from an EMBL/GenBank/DDBJ whole genome shotgun (WGS) entry which is preliminary data.</text>
</comment>
<evidence type="ECO:0000313" key="5">
    <source>
        <dbReference type="Proteomes" id="UP000233256"/>
    </source>
</evidence>
<dbReference type="EMBL" id="PGXC01000001">
    <property type="protein sequence ID" value="PKK91872.1"/>
    <property type="molecule type" value="Genomic_DNA"/>
</dbReference>
<evidence type="ECO:0000256" key="1">
    <source>
        <dbReference type="ARBA" id="ARBA00007118"/>
    </source>
</evidence>
<protein>
    <recommendedName>
        <fullName evidence="3">Nitroreductase domain-containing protein</fullName>
    </recommendedName>
</protein>
<keyword evidence="2" id="KW-0560">Oxidoreductase</keyword>
<gene>
    <name evidence="4" type="ORF">CVV64_00135</name>
</gene>
<dbReference type="InterPro" id="IPR000415">
    <property type="entry name" value="Nitroreductase-like"/>
</dbReference>
<comment type="similarity">
    <text evidence="1">Belongs to the nitroreductase family.</text>
</comment>
<organism evidence="4 5">
    <name type="scientific">Candidatus Wallbacteria bacterium HGW-Wallbacteria-1</name>
    <dbReference type="NCBI Taxonomy" id="2013854"/>
    <lineage>
        <taxon>Bacteria</taxon>
        <taxon>Candidatus Walliibacteriota</taxon>
    </lineage>
</organism>
<dbReference type="InterPro" id="IPR029479">
    <property type="entry name" value="Nitroreductase"/>
</dbReference>
<feature type="domain" description="Nitroreductase" evidence="3">
    <location>
        <begin position="10"/>
        <end position="183"/>
    </location>
</feature>
<accession>A0A2N1PUA8</accession>
<dbReference type="AlphaFoldDB" id="A0A2N1PUA8"/>
<dbReference type="Pfam" id="PF00881">
    <property type="entry name" value="Nitroreductase"/>
    <property type="match status" value="1"/>
</dbReference>
<dbReference type="Gene3D" id="3.40.109.10">
    <property type="entry name" value="NADH Oxidase"/>
    <property type="match status" value="1"/>
</dbReference>
<dbReference type="SUPFAM" id="SSF55469">
    <property type="entry name" value="FMN-dependent nitroreductase-like"/>
    <property type="match status" value="1"/>
</dbReference>
<evidence type="ECO:0000259" key="3">
    <source>
        <dbReference type="Pfam" id="PF00881"/>
    </source>
</evidence>
<reference evidence="4 5" key="1">
    <citation type="journal article" date="2017" name="ISME J.">
        <title>Potential for microbial H2 and metal transformations associated with novel bacteria and archaea in deep terrestrial subsurface sediments.</title>
        <authorList>
            <person name="Hernsdorf A.W."/>
            <person name="Amano Y."/>
            <person name="Miyakawa K."/>
            <person name="Ise K."/>
            <person name="Suzuki Y."/>
            <person name="Anantharaman K."/>
            <person name="Probst A."/>
            <person name="Burstein D."/>
            <person name="Thomas B.C."/>
            <person name="Banfield J.F."/>
        </authorList>
    </citation>
    <scope>NUCLEOTIDE SEQUENCE [LARGE SCALE GENOMIC DNA]</scope>
    <source>
        <strain evidence="4">HGW-Wallbacteria-1</strain>
    </source>
</reference>
<dbReference type="Proteomes" id="UP000233256">
    <property type="component" value="Unassembled WGS sequence"/>
</dbReference>
<sequence>MNFTEISDLIRKRRSIRNFSGEPLQREELLEIIDIAVHAPSNNNRQGWKFFVLSTRERIEEVAVQVEQDLQQVNGKSAVIDEMMKDYSRNFTIFRNAPVILVCCFVKPAGFNFRIFETDDENRHFTGELISLSMAMQNILLLATSRDIGSLIMTAPLISARAIKKILAIPSKYTIAAFICLGRHDSITEPGSRKSGEEVVAFID</sequence>